<sequence>MQRLIMQENKLSIWILACKQLKIKWRIARYSISLQIFLQPSKYMCTLYRKIMS</sequence>
<evidence type="ECO:0000313" key="1">
    <source>
        <dbReference type="EMBL" id="MBX56680.1"/>
    </source>
</evidence>
<reference evidence="1" key="1">
    <citation type="submission" date="2018-02" db="EMBL/GenBank/DDBJ databases">
        <title>Rhizophora mucronata_Transcriptome.</title>
        <authorList>
            <person name="Meera S.P."/>
            <person name="Sreeshan A."/>
            <person name="Augustine A."/>
        </authorList>
    </citation>
    <scope>NUCLEOTIDE SEQUENCE</scope>
    <source>
        <tissue evidence="1">Leaf</tissue>
    </source>
</reference>
<protein>
    <submittedName>
        <fullName evidence="1">Uncharacterized protein</fullName>
    </submittedName>
</protein>
<accession>A0A2P2PPJ9</accession>
<organism evidence="1">
    <name type="scientific">Rhizophora mucronata</name>
    <name type="common">Asiatic mangrove</name>
    <dbReference type="NCBI Taxonomy" id="61149"/>
    <lineage>
        <taxon>Eukaryota</taxon>
        <taxon>Viridiplantae</taxon>
        <taxon>Streptophyta</taxon>
        <taxon>Embryophyta</taxon>
        <taxon>Tracheophyta</taxon>
        <taxon>Spermatophyta</taxon>
        <taxon>Magnoliopsida</taxon>
        <taxon>eudicotyledons</taxon>
        <taxon>Gunneridae</taxon>
        <taxon>Pentapetalae</taxon>
        <taxon>rosids</taxon>
        <taxon>fabids</taxon>
        <taxon>Malpighiales</taxon>
        <taxon>Rhizophoraceae</taxon>
        <taxon>Rhizophora</taxon>
    </lineage>
</organism>
<proteinExistence type="predicted"/>
<dbReference type="AlphaFoldDB" id="A0A2P2PPJ9"/>
<dbReference type="EMBL" id="GGEC01076196">
    <property type="protein sequence ID" value="MBX56680.1"/>
    <property type="molecule type" value="Transcribed_RNA"/>
</dbReference>
<name>A0A2P2PPJ9_RHIMU</name>